<comment type="catalytic activity">
    <reaction evidence="1">
        <text>ATP + protein L-histidine = ADP + protein N-phospho-L-histidine.</text>
        <dbReference type="EC" id="2.7.13.3"/>
    </reaction>
</comment>
<name>A0A4D6WUJ6_9FLOR</name>
<evidence type="ECO:0000259" key="12">
    <source>
        <dbReference type="PROSITE" id="PS50885"/>
    </source>
</evidence>
<keyword evidence="7" id="KW-0902">Two-component regulatory system</keyword>
<dbReference type="InterPro" id="IPR050736">
    <property type="entry name" value="Sensor_HK_Regulatory"/>
</dbReference>
<keyword evidence="6" id="KW-0418">Kinase</keyword>
<dbReference type="AlphaFoldDB" id="A0A4D6WUJ6"/>
<keyword evidence="9" id="KW-0812">Transmembrane</keyword>
<dbReference type="InterPro" id="IPR000014">
    <property type="entry name" value="PAS"/>
</dbReference>
<dbReference type="InterPro" id="IPR036890">
    <property type="entry name" value="HATPase_C_sf"/>
</dbReference>
<evidence type="ECO:0000256" key="4">
    <source>
        <dbReference type="ARBA" id="ARBA00022553"/>
    </source>
</evidence>
<feature type="domain" description="Histidine kinase" evidence="10">
    <location>
        <begin position="407"/>
        <end position="638"/>
    </location>
</feature>
<dbReference type="InterPro" id="IPR003661">
    <property type="entry name" value="HisK_dim/P_dom"/>
</dbReference>
<evidence type="ECO:0000256" key="8">
    <source>
        <dbReference type="ARBA" id="ARBA00069102"/>
    </source>
</evidence>
<dbReference type="EMBL" id="MK814680">
    <property type="protein sequence ID" value="QCI07103.1"/>
    <property type="molecule type" value="Genomic_DNA"/>
</dbReference>
<feature type="domain" description="PAS" evidence="11">
    <location>
        <begin position="272"/>
        <end position="342"/>
    </location>
</feature>
<geneLocation type="plastid" evidence="13"/>
<dbReference type="GO" id="GO:0000155">
    <property type="term" value="F:phosphorelay sensor kinase activity"/>
    <property type="evidence" value="ECO:0007669"/>
    <property type="project" value="InterPro"/>
</dbReference>
<dbReference type="CDD" id="cd06225">
    <property type="entry name" value="HAMP"/>
    <property type="match status" value="1"/>
</dbReference>
<evidence type="ECO:0000256" key="6">
    <source>
        <dbReference type="ARBA" id="ARBA00022777"/>
    </source>
</evidence>
<dbReference type="SUPFAM" id="SSF55874">
    <property type="entry name" value="ATPase domain of HSP90 chaperone/DNA topoisomerase II/histidine kinase"/>
    <property type="match status" value="1"/>
</dbReference>
<dbReference type="GO" id="GO:0006355">
    <property type="term" value="P:regulation of DNA-templated transcription"/>
    <property type="evidence" value="ECO:0007669"/>
    <property type="project" value="InterPro"/>
</dbReference>
<dbReference type="Pfam" id="PF02518">
    <property type="entry name" value="HATPase_c"/>
    <property type="match status" value="1"/>
</dbReference>
<dbReference type="InterPro" id="IPR036097">
    <property type="entry name" value="HisK_dim/P_sf"/>
</dbReference>
<evidence type="ECO:0000256" key="3">
    <source>
        <dbReference type="ARBA" id="ARBA00012438"/>
    </source>
</evidence>
<reference evidence="13" key="2">
    <citation type="submission" date="2019-04" db="EMBL/GenBank/DDBJ databases">
        <authorList>
            <person name="Pasella M."/>
        </authorList>
    </citation>
    <scope>NUCLEOTIDE SEQUENCE</scope>
    <source>
        <strain evidence="13">HV05551</strain>
    </source>
</reference>
<evidence type="ECO:0000256" key="7">
    <source>
        <dbReference type="ARBA" id="ARBA00023012"/>
    </source>
</evidence>
<dbReference type="Gene3D" id="3.30.450.20">
    <property type="entry name" value="PAS domain"/>
    <property type="match status" value="1"/>
</dbReference>
<dbReference type="InterPro" id="IPR003660">
    <property type="entry name" value="HAMP_dom"/>
</dbReference>
<dbReference type="CDD" id="cd00082">
    <property type="entry name" value="HisKA"/>
    <property type="match status" value="1"/>
</dbReference>
<proteinExistence type="predicted"/>
<dbReference type="InterPro" id="IPR005467">
    <property type="entry name" value="His_kinase_dom"/>
</dbReference>
<keyword evidence="4" id="KW-0597">Phosphoprotein</keyword>
<feature type="transmembrane region" description="Helical" evidence="9">
    <location>
        <begin position="23"/>
        <end position="46"/>
    </location>
</feature>
<dbReference type="CDD" id="cd00130">
    <property type="entry name" value="PAS"/>
    <property type="match status" value="1"/>
</dbReference>
<dbReference type="InterPro" id="IPR013767">
    <property type="entry name" value="PAS_fold"/>
</dbReference>
<dbReference type="SUPFAM" id="SSF158472">
    <property type="entry name" value="HAMP domain-like"/>
    <property type="match status" value="1"/>
</dbReference>
<dbReference type="PANTHER" id="PTHR43711:SF13">
    <property type="entry name" value="DRUG SENSORY PROTEIN A"/>
    <property type="match status" value="1"/>
</dbReference>
<dbReference type="GO" id="GO:0031969">
    <property type="term" value="C:chloroplast membrane"/>
    <property type="evidence" value="ECO:0007669"/>
    <property type="project" value="UniProtKB-SubCell"/>
</dbReference>
<accession>A0A4D6WUJ6</accession>
<dbReference type="Pfam" id="PF00672">
    <property type="entry name" value="HAMP"/>
    <property type="match status" value="1"/>
</dbReference>
<gene>
    <name evidence="13" type="primary">dfr</name>
</gene>
<dbReference type="PRINTS" id="PR00344">
    <property type="entry name" value="BCTRLSENSOR"/>
</dbReference>
<evidence type="ECO:0000256" key="5">
    <source>
        <dbReference type="ARBA" id="ARBA00022679"/>
    </source>
</evidence>
<dbReference type="SMART" id="SM00091">
    <property type="entry name" value="PAS"/>
    <property type="match status" value="1"/>
</dbReference>
<dbReference type="SMART" id="SM00387">
    <property type="entry name" value="HATPase_c"/>
    <property type="match status" value="1"/>
</dbReference>
<keyword evidence="9" id="KW-1133">Transmembrane helix</keyword>
<reference evidence="13" key="1">
    <citation type="journal article" date="2019" name="Mol. Phylogenet. Evol.">
        <title>Morphological evolution and classification of the red algal order Ceramiales inferred using plastid phylogenomics.</title>
        <authorList>
            <person name="Diaz-Tapia P."/>
            <person name="Pasella M.M."/>
            <person name="Verbruggen H."/>
            <person name="Maggs C.A."/>
        </authorList>
    </citation>
    <scope>NUCLEOTIDE SEQUENCE</scope>
    <source>
        <strain evidence="13">HV05551</strain>
    </source>
</reference>
<dbReference type="EC" id="2.7.13.3" evidence="3"/>
<dbReference type="SUPFAM" id="SSF47384">
    <property type="entry name" value="Homodimeric domain of signal transducing histidine kinase"/>
    <property type="match status" value="1"/>
</dbReference>
<evidence type="ECO:0000256" key="1">
    <source>
        <dbReference type="ARBA" id="ARBA00000085"/>
    </source>
</evidence>
<dbReference type="InterPro" id="IPR035965">
    <property type="entry name" value="PAS-like_dom_sf"/>
</dbReference>
<dbReference type="Gene3D" id="6.10.340.10">
    <property type="match status" value="1"/>
</dbReference>
<keyword evidence="5" id="KW-0808">Transferase</keyword>
<feature type="domain" description="HAMP" evidence="12">
    <location>
        <begin position="211"/>
        <end position="263"/>
    </location>
</feature>
<evidence type="ECO:0000313" key="13">
    <source>
        <dbReference type="EMBL" id="QCI07103.1"/>
    </source>
</evidence>
<feature type="transmembrane region" description="Helical" evidence="9">
    <location>
        <begin position="190"/>
        <end position="211"/>
    </location>
</feature>
<dbReference type="PROSITE" id="PS50109">
    <property type="entry name" value="HIS_KIN"/>
    <property type="match status" value="1"/>
</dbReference>
<dbReference type="SUPFAM" id="SSF55785">
    <property type="entry name" value="PYP-like sensor domain (PAS domain)"/>
    <property type="match status" value="1"/>
</dbReference>
<protein>
    <recommendedName>
        <fullName evidence="8">Uncharacterized sensor-like histidine kinase ycf26</fullName>
        <ecNumber evidence="3">2.7.13.3</ecNumber>
    </recommendedName>
</protein>
<evidence type="ECO:0000256" key="9">
    <source>
        <dbReference type="SAM" id="Phobius"/>
    </source>
</evidence>
<keyword evidence="9" id="KW-0472">Membrane</keyword>
<dbReference type="PROSITE" id="PS50112">
    <property type="entry name" value="PAS"/>
    <property type="match status" value="1"/>
</dbReference>
<dbReference type="FunFam" id="1.10.287.130:FF:000001">
    <property type="entry name" value="Two-component sensor histidine kinase"/>
    <property type="match status" value="1"/>
</dbReference>
<dbReference type="InterPro" id="IPR004358">
    <property type="entry name" value="Sig_transdc_His_kin-like_C"/>
</dbReference>
<dbReference type="InterPro" id="IPR003594">
    <property type="entry name" value="HATPase_dom"/>
</dbReference>
<dbReference type="PROSITE" id="PS50885">
    <property type="entry name" value="HAMP"/>
    <property type="match status" value="1"/>
</dbReference>
<dbReference type="Gene3D" id="1.10.287.130">
    <property type="match status" value="1"/>
</dbReference>
<sequence>MIYIKVISHISEWWSNINLKTRVMVFMTLVVSLIMSSLTFWSLTIIQGDSIITDTRFCQDLGTLFASNIIDFIEINNKQELASFVEKIYLNTSSIRYILLFHTDGSLFFSLPVYNNKVQSLLQLHRNLFQLETQNFFFGIPLVKYDSIFNDYIIDITIPLTKNGKNFGSLDLGINLNPILVSSSKLIRGVSMAIFVSIWLMVIIGIAFNMLTLTEPIRQLLLGIKNISSGNFNQRIDLSFDGELGDLIIGFNHMAERLESYEKKNVDKLMLEKMKLETIVSTIADGAILVDAELRLLFVNQIAIKAFNWSNVDILGRQIFFYLPSHVNEALWPILNNLIKSHYLQDMKYQTKEVCINLDYGSNKTFRFLLTTVLEHRSNVLTGIAIIIQDISREVQLNDVQNQFIANVSHELRTPLSSISSFLETLLDYDNILTIKQKVHFLKIANNETKRLSTLVNDILNLSRLESVSRYILTPVDIISIINDSINASYLIANYNNVEIIVEYDPSIKCVWAHENSLLQVFTNLISNSIKFTACKGNIILRLYVLTSSYVNQIYLGSSCKNIVRVEIIDEGIGIDKIDQKNVFQRFVRIENHVHILEGTGLGLSIVTNILSKHKTKITLQSHPFVGTSLWFDLIKAD</sequence>
<comment type="subcellular location">
    <subcellularLocation>
        <location evidence="2">Plastid</location>
        <location evidence="2">Chloroplast membrane</location>
        <topology evidence="2">Multi-pass membrane protein</topology>
    </subcellularLocation>
</comment>
<dbReference type="PANTHER" id="PTHR43711">
    <property type="entry name" value="TWO-COMPONENT HISTIDINE KINASE"/>
    <property type="match status" value="1"/>
</dbReference>
<evidence type="ECO:0000259" key="11">
    <source>
        <dbReference type="PROSITE" id="PS50112"/>
    </source>
</evidence>
<dbReference type="SMART" id="SM00388">
    <property type="entry name" value="HisKA"/>
    <property type="match status" value="1"/>
</dbReference>
<dbReference type="Pfam" id="PF00512">
    <property type="entry name" value="HisKA"/>
    <property type="match status" value="1"/>
</dbReference>
<evidence type="ECO:0000256" key="2">
    <source>
        <dbReference type="ARBA" id="ARBA00004508"/>
    </source>
</evidence>
<dbReference type="Gene3D" id="3.30.565.10">
    <property type="entry name" value="Histidine kinase-like ATPase, C-terminal domain"/>
    <property type="match status" value="1"/>
</dbReference>
<evidence type="ECO:0000259" key="10">
    <source>
        <dbReference type="PROSITE" id="PS50109"/>
    </source>
</evidence>
<keyword evidence="13" id="KW-0934">Plastid</keyword>
<dbReference type="Pfam" id="PF00989">
    <property type="entry name" value="PAS"/>
    <property type="match status" value="1"/>
</dbReference>
<dbReference type="SMART" id="SM00304">
    <property type="entry name" value="HAMP"/>
    <property type="match status" value="1"/>
</dbReference>
<organism evidence="13">
    <name type="scientific">Hypnea pannosa</name>
    <dbReference type="NCBI Taxonomy" id="105607"/>
    <lineage>
        <taxon>Eukaryota</taxon>
        <taxon>Rhodophyta</taxon>
        <taxon>Florideophyceae</taxon>
        <taxon>Rhodymeniophycidae</taxon>
        <taxon>Gigartinales</taxon>
        <taxon>Hypneaceae</taxon>
        <taxon>Hypnea</taxon>
    </lineage>
</organism>